<accession>A0ACB8XQB0</accession>
<dbReference type="EMBL" id="CM042061">
    <property type="protein sequence ID" value="KAI3672414.1"/>
    <property type="molecule type" value="Genomic_DNA"/>
</dbReference>
<protein>
    <submittedName>
        <fullName evidence="1">Uncharacterized protein</fullName>
    </submittedName>
</protein>
<name>A0ACB8XQB0_ARCLA</name>
<gene>
    <name evidence="1" type="ORF">L6452_38502</name>
</gene>
<organism evidence="1 2">
    <name type="scientific">Arctium lappa</name>
    <name type="common">Greater burdock</name>
    <name type="synonym">Lappa major</name>
    <dbReference type="NCBI Taxonomy" id="4217"/>
    <lineage>
        <taxon>Eukaryota</taxon>
        <taxon>Viridiplantae</taxon>
        <taxon>Streptophyta</taxon>
        <taxon>Embryophyta</taxon>
        <taxon>Tracheophyta</taxon>
        <taxon>Spermatophyta</taxon>
        <taxon>Magnoliopsida</taxon>
        <taxon>eudicotyledons</taxon>
        <taxon>Gunneridae</taxon>
        <taxon>Pentapetalae</taxon>
        <taxon>asterids</taxon>
        <taxon>campanulids</taxon>
        <taxon>Asterales</taxon>
        <taxon>Asteraceae</taxon>
        <taxon>Carduoideae</taxon>
        <taxon>Cardueae</taxon>
        <taxon>Arctiinae</taxon>
        <taxon>Arctium</taxon>
    </lineage>
</organism>
<reference evidence="2" key="1">
    <citation type="journal article" date="2022" name="Mol. Ecol. Resour.">
        <title>The genomes of chicory, endive, great burdock and yacon provide insights into Asteraceae palaeo-polyploidization history and plant inulin production.</title>
        <authorList>
            <person name="Fan W."/>
            <person name="Wang S."/>
            <person name="Wang H."/>
            <person name="Wang A."/>
            <person name="Jiang F."/>
            <person name="Liu H."/>
            <person name="Zhao H."/>
            <person name="Xu D."/>
            <person name="Zhang Y."/>
        </authorList>
    </citation>
    <scope>NUCLEOTIDE SEQUENCE [LARGE SCALE GENOMIC DNA]</scope>
    <source>
        <strain evidence="2">cv. Niubang</strain>
    </source>
</reference>
<comment type="caution">
    <text evidence="1">The sequence shown here is derived from an EMBL/GenBank/DDBJ whole genome shotgun (WGS) entry which is preliminary data.</text>
</comment>
<keyword evidence="2" id="KW-1185">Reference proteome</keyword>
<sequence length="84" mass="9168">MSLQTATPSPTLMPAYKLSPSPSPQRLKPPKSPLFNMISSLSSPSDDEKEGEKATTEGEERDKIEGDMEMEIVVADVNDEEDDA</sequence>
<evidence type="ECO:0000313" key="2">
    <source>
        <dbReference type="Proteomes" id="UP001055879"/>
    </source>
</evidence>
<evidence type="ECO:0000313" key="1">
    <source>
        <dbReference type="EMBL" id="KAI3672414.1"/>
    </source>
</evidence>
<dbReference type="Proteomes" id="UP001055879">
    <property type="component" value="Linkage Group LG15"/>
</dbReference>
<reference evidence="1 2" key="2">
    <citation type="journal article" date="2022" name="Mol. Ecol. Resour.">
        <title>The genomes of chicory, endive, great burdock and yacon provide insights into Asteraceae paleo-polyploidization history and plant inulin production.</title>
        <authorList>
            <person name="Fan W."/>
            <person name="Wang S."/>
            <person name="Wang H."/>
            <person name="Wang A."/>
            <person name="Jiang F."/>
            <person name="Liu H."/>
            <person name="Zhao H."/>
            <person name="Xu D."/>
            <person name="Zhang Y."/>
        </authorList>
    </citation>
    <scope>NUCLEOTIDE SEQUENCE [LARGE SCALE GENOMIC DNA]</scope>
    <source>
        <strain evidence="2">cv. Niubang</strain>
    </source>
</reference>
<proteinExistence type="predicted"/>